<protein>
    <submittedName>
        <fullName evidence="1">Uncharacterized protein</fullName>
    </submittedName>
</protein>
<name>A0ACC6TFM7_9MICC</name>
<organism evidence="1 2">
    <name type="scientific">Arthrobacter nitrophenolicus</name>
    <dbReference type="NCBI Taxonomy" id="683150"/>
    <lineage>
        <taxon>Bacteria</taxon>
        <taxon>Bacillati</taxon>
        <taxon>Actinomycetota</taxon>
        <taxon>Actinomycetes</taxon>
        <taxon>Micrococcales</taxon>
        <taxon>Micrococcaceae</taxon>
        <taxon>Arthrobacter</taxon>
    </lineage>
</organism>
<reference evidence="1" key="1">
    <citation type="submission" date="2024-06" db="EMBL/GenBank/DDBJ databases">
        <title>Genomic Encyclopedia of Type Strains, Phase IV (KMG-IV): sequencing the most valuable type-strain genomes for metagenomic binning, comparative biology and taxonomic classification.</title>
        <authorList>
            <person name="Goeker M."/>
        </authorList>
    </citation>
    <scope>NUCLEOTIDE SEQUENCE</scope>
    <source>
        <strain evidence="1">SJCon</strain>
    </source>
</reference>
<gene>
    <name evidence="1" type="ORF">ABIC98_002113</name>
</gene>
<comment type="caution">
    <text evidence="1">The sequence shown here is derived from an EMBL/GenBank/DDBJ whole genome shotgun (WGS) entry which is preliminary data.</text>
</comment>
<dbReference type="Proteomes" id="UP001549207">
    <property type="component" value="Unassembled WGS sequence"/>
</dbReference>
<proteinExistence type="predicted"/>
<evidence type="ECO:0000313" key="1">
    <source>
        <dbReference type="EMBL" id="MET3772468.1"/>
    </source>
</evidence>
<evidence type="ECO:0000313" key="2">
    <source>
        <dbReference type="Proteomes" id="UP001549207"/>
    </source>
</evidence>
<accession>A0ACC6TFM7</accession>
<dbReference type="EMBL" id="JBEPNJ010000006">
    <property type="protein sequence ID" value="MET3772468.1"/>
    <property type="molecule type" value="Genomic_DNA"/>
</dbReference>
<sequence length="249" mass="25193">MRSARRVIFFLAATASAALSLTGCMANAEPGSGGTATGPASQSAPAPQPALPGVTTSPATTPVEEAAPAAPPPSSASAPAPAASVTYTFPDGRLAFAHPAGWRVAHSQGVESPSVEHATVYDAAGNEQIRIFYSEVGGAVAGPLTRTVFFSEPVPGLQGQSGPADTHASFYVDNIYGELHYKLSLTAGAALSPDGREVADASIIGGNRILMAGVVFTGGPFAGDEAAKAWFAGAEGQALKEVLMSFSYR</sequence>
<keyword evidence="2" id="KW-1185">Reference proteome</keyword>